<dbReference type="AlphaFoldDB" id="A0A914GYB5"/>
<proteinExistence type="predicted"/>
<reference evidence="2" key="1">
    <citation type="submission" date="2022-11" db="UniProtKB">
        <authorList>
            <consortium name="WormBaseParasite"/>
        </authorList>
    </citation>
    <scope>IDENTIFICATION</scope>
</reference>
<evidence type="ECO:0000313" key="1">
    <source>
        <dbReference type="Proteomes" id="UP000887572"/>
    </source>
</evidence>
<keyword evidence="1" id="KW-1185">Reference proteome</keyword>
<accession>A0A914GYB5</accession>
<dbReference type="Proteomes" id="UP000887572">
    <property type="component" value="Unplaced"/>
</dbReference>
<protein>
    <submittedName>
        <fullName evidence="2">Uncharacterized protein</fullName>
    </submittedName>
</protein>
<sequence length="141" mass="15298">MHSKHRRPATPTTASGGRNTFCIFCCPTPAKNAFCIGFSECVAKPCRRAQPQLTPKGTKDYQTAAPIRAIPALPIPLGGRTPTMRWLLYSPAIPALPIPLGGRTPTMRWLLYSPAIPALPTPLGGRMRFLSSPFPAPWFSA</sequence>
<organism evidence="1 2">
    <name type="scientific">Globodera rostochiensis</name>
    <name type="common">Golden nematode worm</name>
    <name type="synonym">Heterodera rostochiensis</name>
    <dbReference type="NCBI Taxonomy" id="31243"/>
    <lineage>
        <taxon>Eukaryota</taxon>
        <taxon>Metazoa</taxon>
        <taxon>Ecdysozoa</taxon>
        <taxon>Nematoda</taxon>
        <taxon>Chromadorea</taxon>
        <taxon>Rhabditida</taxon>
        <taxon>Tylenchina</taxon>
        <taxon>Tylenchomorpha</taxon>
        <taxon>Tylenchoidea</taxon>
        <taxon>Heteroderidae</taxon>
        <taxon>Heteroderinae</taxon>
        <taxon>Globodera</taxon>
    </lineage>
</organism>
<name>A0A914GYB5_GLORO</name>
<evidence type="ECO:0000313" key="2">
    <source>
        <dbReference type="WBParaSite" id="Gr19_v10_g12458.t1"/>
    </source>
</evidence>
<dbReference type="WBParaSite" id="Gr19_v10_g12458.t1">
    <property type="protein sequence ID" value="Gr19_v10_g12458.t1"/>
    <property type="gene ID" value="Gr19_v10_g12458"/>
</dbReference>